<protein>
    <submittedName>
        <fullName evidence="1 2">Uncharacterized protein</fullName>
    </submittedName>
</protein>
<accession>A0A0C4E3H0</accession>
<dbReference type="Proteomes" id="UP000011715">
    <property type="component" value="Unassembled WGS sequence"/>
</dbReference>
<reference evidence="1" key="3">
    <citation type="submission" date="2011-03" db="EMBL/GenBank/DDBJ databases">
        <title>Annotation of Magnaporthe poae ATCC 64411.</title>
        <authorList>
            <person name="Ma L.-J."/>
            <person name="Dead R."/>
            <person name="Young S.K."/>
            <person name="Zeng Q."/>
            <person name="Gargeya S."/>
            <person name="Fitzgerald M."/>
            <person name="Haas B."/>
            <person name="Abouelleil A."/>
            <person name="Alvarado L."/>
            <person name="Arachchi H.M."/>
            <person name="Berlin A."/>
            <person name="Brown A."/>
            <person name="Chapman S.B."/>
            <person name="Chen Z."/>
            <person name="Dunbar C."/>
            <person name="Freedman E."/>
            <person name="Gearin G."/>
            <person name="Gellesch M."/>
            <person name="Goldberg J."/>
            <person name="Griggs A."/>
            <person name="Gujja S."/>
            <person name="Heiman D."/>
            <person name="Howarth C."/>
            <person name="Larson L."/>
            <person name="Lui A."/>
            <person name="MacDonald P.J.P."/>
            <person name="Mehta T."/>
            <person name="Montmayeur A."/>
            <person name="Murphy C."/>
            <person name="Neiman D."/>
            <person name="Pearson M."/>
            <person name="Priest M."/>
            <person name="Roberts A."/>
            <person name="Saif S."/>
            <person name="Shea T."/>
            <person name="Shenoy N."/>
            <person name="Sisk P."/>
            <person name="Stolte C."/>
            <person name="Sykes S."/>
            <person name="Yandava C."/>
            <person name="Wortman J."/>
            <person name="Nusbaum C."/>
            <person name="Birren B."/>
        </authorList>
    </citation>
    <scope>NUCLEOTIDE SEQUENCE</scope>
    <source>
        <strain evidence="1">ATCC 64411</strain>
    </source>
</reference>
<evidence type="ECO:0000313" key="2">
    <source>
        <dbReference type="EnsemblFungi" id="MAPG_06969T0"/>
    </source>
</evidence>
<name>A0A0C4E3H0_MAGP6</name>
<reference evidence="2" key="4">
    <citation type="journal article" date="2015" name="G3 (Bethesda)">
        <title>Genome sequences of three phytopathogenic species of the Magnaporthaceae family of fungi.</title>
        <authorList>
            <person name="Okagaki L.H."/>
            <person name="Nunes C.C."/>
            <person name="Sailsbery J."/>
            <person name="Clay B."/>
            <person name="Brown D."/>
            <person name="John T."/>
            <person name="Oh Y."/>
            <person name="Young N."/>
            <person name="Fitzgerald M."/>
            <person name="Haas B.J."/>
            <person name="Zeng Q."/>
            <person name="Young S."/>
            <person name="Adiconis X."/>
            <person name="Fan L."/>
            <person name="Levin J.Z."/>
            <person name="Mitchell T.K."/>
            <person name="Okubara P.A."/>
            <person name="Farman M.L."/>
            <person name="Kohn L.M."/>
            <person name="Birren B."/>
            <person name="Ma L.-J."/>
            <person name="Dean R.A."/>
        </authorList>
    </citation>
    <scope>NUCLEOTIDE SEQUENCE</scope>
    <source>
        <strain evidence="2">ATCC 64411 / 73-15</strain>
    </source>
</reference>
<organism evidence="2 3">
    <name type="scientific">Magnaporthiopsis poae (strain ATCC 64411 / 73-15)</name>
    <name type="common">Kentucky bluegrass fungus</name>
    <name type="synonym">Magnaporthe poae</name>
    <dbReference type="NCBI Taxonomy" id="644358"/>
    <lineage>
        <taxon>Eukaryota</taxon>
        <taxon>Fungi</taxon>
        <taxon>Dikarya</taxon>
        <taxon>Ascomycota</taxon>
        <taxon>Pezizomycotina</taxon>
        <taxon>Sordariomycetes</taxon>
        <taxon>Sordariomycetidae</taxon>
        <taxon>Magnaporthales</taxon>
        <taxon>Magnaporthaceae</taxon>
        <taxon>Magnaporthiopsis</taxon>
    </lineage>
</organism>
<reference evidence="3" key="1">
    <citation type="submission" date="2010-05" db="EMBL/GenBank/DDBJ databases">
        <title>The genome sequence of Magnaporthe poae strain ATCC 64411.</title>
        <authorList>
            <person name="Ma L.-J."/>
            <person name="Dead R."/>
            <person name="Young S."/>
            <person name="Zeng Q."/>
            <person name="Koehrsen M."/>
            <person name="Alvarado L."/>
            <person name="Berlin A."/>
            <person name="Chapman S.B."/>
            <person name="Chen Z."/>
            <person name="Freedman E."/>
            <person name="Gellesch M."/>
            <person name="Goldberg J."/>
            <person name="Griggs A."/>
            <person name="Gujja S."/>
            <person name="Heilman E.R."/>
            <person name="Heiman D."/>
            <person name="Hepburn T."/>
            <person name="Howarth C."/>
            <person name="Jen D."/>
            <person name="Larson L."/>
            <person name="Mehta T."/>
            <person name="Neiman D."/>
            <person name="Pearson M."/>
            <person name="Roberts A."/>
            <person name="Saif S."/>
            <person name="Shea T."/>
            <person name="Shenoy N."/>
            <person name="Sisk P."/>
            <person name="Stolte C."/>
            <person name="Sykes S."/>
            <person name="Walk T."/>
            <person name="White J."/>
            <person name="Yandava C."/>
            <person name="Haas B."/>
            <person name="Nusbaum C."/>
            <person name="Birren B."/>
        </authorList>
    </citation>
    <scope>NUCLEOTIDE SEQUENCE [LARGE SCALE GENOMIC DNA]</scope>
    <source>
        <strain evidence="3">ATCC 64411 / 73-15</strain>
    </source>
</reference>
<reference evidence="1" key="2">
    <citation type="submission" date="2010-05" db="EMBL/GenBank/DDBJ databases">
        <title>The Genome Sequence of Magnaporthe poae strain ATCC 64411.</title>
        <authorList>
            <consortium name="The Broad Institute Genome Sequencing Platform"/>
            <consortium name="Broad Institute Genome Sequencing Center for Infectious Disease"/>
            <person name="Ma L.-J."/>
            <person name="Dead R."/>
            <person name="Young S."/>
            <person name="Zeng Q."/>
            <person name="Koehrsen M."/>
            <person name="Alvarado L."/>
            <person name="Berlin A."/>
            <person name="Chapman S.B."/>
            <person name="Chen Z."/>
            <person name="Freedman E."/>
            <person name="Gellesch M."/>
            <person name="Goldberg J."/>
            <person name="Griggs A."/>
            <person name="Gujja S."/>
            <person name="Heilman E.R."/>
            <person name="Heiman D."/>
            <person name="Hepburn T."/>
            <person name="Howarth C."/>
            <person name="Jen D."/>
            <person name="Larson L."/>
            <person name="Mehta T."/>
            <person name="Neiman D."/>
            <person name="Pearson M."/>
            <person name="Roberts A."/>
            <person name="Saif S."/>
            <person name="Shea T."/>
            <person name="Shenoy N."/>
            <person name="Sisk P."/>
            <person name="Stolte C."/>
            <person name="Sykes S."/>
            <person name="Walk T."/>
            <person name="White J."/>
            <person name="Yandava C."/>
            <person name="Haas B."/>
            <person name="Nusbaum C."/>
            <person name="Birren B."/>
        </authorList>
    </citation>
    <scope>NUCLEOTIDE SEQUENCE</scope>
    <source>
        <strain evidence="1">ATCC 64411</strain>
    </source>
</reference>
<evidence type="ECO:0000313" key="1">
    <source>
        <dbReference type="EMBL" id="KLU87979.1"/>
    </source>
</evidence>
<keyword evidence="3" id="KW-1185">Reference proteome</keyword>
<dbReference type="EnsemblFungi" id="MAPG_06969T0">
    <property type="protein sequence ID" value="MAPG_06969T0"/>
    <property type="gene ID" value="MAPG_06969"/>
</dbReference>
<gene>
    <name evidence="1" type="ORF">MAPG_06969</name>
</gene>
<dbReference type="EMBL" id="GL876971">
    <property type="protein sequence ID" value="KLU87979.1"/>
    <property type="molecule type" value="Genomic_DNA"/>
</dbReference>
<reference evidence="2" key="5">
    <citation type="submission" date="2015-06" db="UniProtKB">
        <authorList>
            <consortium name="EnsemblFungi"/>
        </authorList>
    </citation>
    <scope>IDENTIFICATION</scope>
    <source>
        <strain evidence="2">ATCC 64411</strain>
    </source>
</reference>
<dbReference type="EMBL" id="ADBL01001672">
    <property type="status" value="NOT_ANNOTATED_CDS"/>
    <property type="molecule type" value="Genomic_DNA"/>
</dbReference>
<proteinExistence type="predicted"/>
<evidence type="ECO:0000313" key="3">
    <source>
        <dbReference type="Proteomes" id="UP000011715"/>
    </source>
</evidence>
<dbReference type="AlphaFoldDB" id="A0A0C4E3H0"/>
<dbReference type="VEuPathDB" id="FungiDB:MAPG_06969"/>
<sequence>MGDMYESASLVTVWLRSPSLAAILDITTSYCASYFPVFIHSRQQQQQQRNSSQPSPHEWQDMRRRGRNLAGCPSHVKMTSRCYMPLWKPLLHLLEHELFEQVWVAQEVAPHHGPSRLRAHAGRPAGARQQPHSAGIQRGTCVLTKWANDNTANLHVGPSSSIRITNGGCALLVSQAMSPSRVCRGARRT</sequence>